<dbReference type="GeneID" id="20199838"/>
<evidence type="ECO:0000313" key="2">
    <source>
        <dbReference type="EnsemblMetazoa" id="HelroP162936"/>
    </source>
</evidence>
<dbReference type="RefSeq" id="XP_009023233.1">
    <property type="nucleotide sequence ID" value="XM_009024985.1"/>
</dbReference>
<protein>
    <submittedName>
        <fullName evidence="1 2">Uncharacterized protein</fullName>
    </submittedName>
</protein>
<gene>
    <name evidence="2" type="primary">20199838</name>
    <name evidence="1" type="ORF">HELRODRAFT_162936</name>
</gene>
<sequence>MTCGTAVDLSLYQNLLKYTAISSDIAGSAIKALKRHLWYLCPEMVTLAIFSDGTPKPEMQYFVEKLLAVKPPDDLKLPQDLYGTGFGKSKFLDAIIERTRLGNSVTGDSWFIVQLLEMDMDLLNDDIEK</sequence>
<dbReference type="Proteomes" id="UP000015101">
    <property type="component" value="Unassembled WGS sequence"/>
</dbReference>
<keyword evidence="3" id="KW-1185">Reference proteome</keyword>
<dbReference type="KEGG" id="hro:HELRODRAFT_162936"/>
<dbReference type="EMBL" id="KB097143">
    <property type="protein sequence ID" value="ESN99389.1"/>
    <property type="molecule type" value="Genomic_DNA"/>
</dbReference>
<dbReference type="EnsemblMetazoa" id="HelroT162936">
    <property type="protein sequence ID" value="HelroP162936"/>
    <property type="gene ID" value="HelroG162936"/>
</dbReference>
<reference evidence="2" key="3">
    <citation type="submission" date="2015-06" db="UniProtKB">
        <authorList>
            <consortium name="EnsemblMetazoa"/>
        </authorList>
    </citation>
    <scope>IDENTIFICATION</scope>
</reference>
<evidence type="ECO:0000313" key="1">
    <source>
        <dbReference type="EMBL" id="ESN99389.1"/>
    </source>
</evidence>
<dbReference type="EMBL" id="AMQM01001231">
    <property type="status" value="NOT_ANNOTATED_CDS"/>
    <property type="molecule type" value="Genomic_DNA"/>
</dbReference>
<name>T1ETD8_HELRO</name>
<reference evidence="3" key="1">
    <citation type="submission" date="2012-12" db="EMBL/GenBank/DDBJ databases">
        <authorList>
            <person name="Hellsten U."/>
            <person name="Grimwood J."/>
            <person name="Chapman J.A."/>
            <person name="Shapiro H."/>
            <person name="Aerts A."/>
            <person name="Otillar R.P."/>
            <person name="Terry A.Y."/>
            <person name="Boore J.L."/>
            <person name="Simakov O."/>
            <person name="Marletaz F."/>
            <person name="Cho S.-J."/>
            <person name="Edsinger-Gonzales E."/>
            <person name="Havlak P."/>
            <person name="Kuo D.-H."/>
            <person name="Larsson T."/>
            <person name="Lv J."/>
            <person name="Arendt D."/>
            <person name="Savage R."/>
            <person name="Osoegawa K."/>
            <person name="de Jong P."/>
            <person name="Lindberg D.R."/>
            <person name="Seaver E.C."/>
            <person name="Weisblat D.A."/>
            <person name="Putnam N.H."/>
            <person name="Grigoriev I.V."/>
            <person name="Rokhsar D.S."/>
        </authorList>
    </citation>
    <scope>NUCLEOTIDE SEQUENCE</scope>
</reference>
<dbReference type="AlphaFoldDB" id="T1ETD8"/>
<dbReference type="OrthoDB" id="8656145at2759"/>
<evidence type="ECO:0000313" key="3">
    <source>
        <dbReference type="Proteomes" id="UP000015101"/>
    </source>
</evidence>
<proteinExistence type="predicted"/>
<dbReference type="CTD" id="20199838"/>
<reference evidence="1 3" key="2">
    <citation type="journal article" date="2013" name="Nature">
        <title>Insights into bilaterian evolution from three spiralian genomes.</title>
        <authorList>
            <person name="Simakov O."/>
            <person name="Marletaz F."/>
            <person name="Cho S.J."/>
            <person name="Edsinger-Gonzales E."/>
            <person name="Havlak P."/>
            <person name="Hellsten U."/>
            <person name="Kuo D.H."/>
            <person name="Larsson T."/>
            <person name="Lv J."/>
            <person name="Arendt D."/>
            <person name="Savage R."/>
            <person name="Osoegawa K."/>
            <person name="de Jong P."/>
            <person name="Grimwood J."/>
            <person name="Chapman J.A."/>
            <person name="Shapiro H."/>
            <person name="Aerts A."/>
            <person name="Otillar R.P."/>
            <person name="Terry A.Y."/>
            <person name="Boore J.L."/>
            <person name="Grigoriev I.V."/>
            <person name="Lindberg D.R."/>
            <person name="Seaver E.C."/>
            <person name="Weisblat D.A."/>
            <person name="Putnam N.H."/>
            <person name="Rokhsar D.S."/>
        </authorList>
    </citation>
    <scope>NUCLEOTIDE SEQUENCE</scope>
</reference>
<accession>T1ETD8</accession>
<dbReference type="InParanoid" id="T1ETD8"/>
<dbReference type="HOGENOM" id="CLU_1951118_0_0_1"/>
<organism evidence="2 3">
    <name type="scientific">Helobdella robusta</name>
    <name type="common">Californian leech</name>
    <dbReference type="NCBI Taxonomy" id="6412"/>
    <lineage>
        <taxon>Eukaryota</taxon>
        <taxon>Metazoa</taxon>
        <taxon>Spiralia</taxon>
        <taxon>Lophotrochozoa</taxon>
        <taxon>Annelida</taxon>
        <taxon>Clitellata</taxon>
        <taxon>Hirudinea</taxon>
        <taxon>Rhynchobdellida</taxon>
        <taxon>Glossiphoniidae</taxon>
        <taxon>Helobdella</taxon>
    </lineage>
</organism>